<dbReference type="RefSeq" id="XP_044408808.1">
    <property type="nucleotide sequence ID" value="XM_044552873.1"/>
</dbReference>
<dbReference type="AlphaFoldDB" id="A0A3B6PH43"/>
<dbReference type="Gramene" id="TraesCLE_scaffold_073748_01G000200.1">
    <property type="protein sequence ID" value="TraesCLE_scaffold_073748_01G000200.1"/>
    <property type="gene ID" value="TraesCLE_scaffold_073748_01G000200"/>
</dbReference>
<dbReference type="Proteomes" id="UP000019116">
    <property type="component" value="Chromosome 6B"/>
</dbReference>
<dbReference type="Gramene" id="TraesWEE_scaffold_047240_01G000300.1">
    <property type="protein sequence ID" value="TraesWEE_scaffold_047240_01G000300.1"/>
    <property type="gene ID" value="TraesWEE_scaffold_047240_01G000300"/>
</dbReference>
<dbReference type="Gramene" id="TraesCAD_scaffold_048550_01G000200.1">
    <property type="protein sequence ID" value="TraesCAD_scaffold_048550_01G000200.1"/>
    <property type="gene ID" value="TraesCAD_scaffold_048550_01G000200"/>
</dbReference>
<dbReference type="RefSeq" id="XP_044408807.1">
    <property type="nucleotide sequence ID" value="XM_044552872.1"/>
</dbReference>
<proteinExistence type="predicted"/>
<reference evidence="2" key="2">
    <citation type="submission" date="2018-10" db="UniProtKB">
        <authorList>
            <consortium name="EnsemblPlants"/>
        </authorList>
    </citation>
    <scope>IDENTIFICATION</scope>
</reference>
<name>A0A3B6PH43_WHEAT</name>
<evidence type="ECO:0000256" key="1">
    <source>
        <dbReference type="SAM" id="MobiDB-lite"/>
    </source>
</evidence>
<organism evidence="2">
    <name type="scientific">Triticum aestivum</name>
    <name type="common">Wheat</name>
    <dbReference type="NCBI Taxonomy" id="4565"/>
    <lineage>
        <taxon>Eukaryota</taxon>
        <taxon>Viridiplantae</taxon>
        <taxon>Streptophyta</taxon>
        <taxon>Embryophyta</taxon>
        <taxon>Tracheophyta</taxon>
        <taxon>Spermatophyta</taxon>
        <taxon>Magnoliopsida</taxon>
        <taxon>Liliopsida</taxon>
        <taxon>Poales</taxon>
        <taxon>Poaceae</taxon>
        <taxon>BOP clade</taxon>
        <taxon>Pooideae</taxon>
        <taxon>Triticodae</taxon>
        <taxon>Triticeae</taxon>
        <taxon>Triticinae</taxon>
        <taxon>Triticum</taxon>
    </lineage>
</organism>
<evidence type="ECO:0000313" key="3">
    <source>
        <dbReference type="Proteomes" id="UP000019116"/>
    </source>
</evidence>
<dbReference type="OrthoDB" id="716092at2759"/>
<gene>
    <name evidence="2" type="primary">LOC123133378</name>
</gene>
<keyword evidence="3" id="KW-1185">Reference proteome</keyword>
<dbReference type="EnsemblPlants" id="TraesCS6B02G058900.1">
    <property type="protein sequence ID" value="TraesCS6B02G058900.1"/>
    <property type="gene ID" value="TraesCS6B02G058900"/>
</dbReference>
<dbReference type="Gramene" id="TraesCS6B03G0138700.1">
    <property type="protein sequence ID" value="TraesCS6B03G0138700.1.CDS"/>
    <property type="gene ID" value="TraesCS6B03G0138700"/>
</dbReference>
<reference evidence="2" key="1">
    <citation type="submission" date="2018-08" db="EMBL/GenBank/DDBJ databases">
        <authorList>
            <person name="Rossello M."/>
        </authorList>
    </citation>
    <scope>NUCLEOTIDE SEQUENCE [LARGE SCALE GENOMIC DNA]</scope>
    <source>
        <strain evidence="2">cv. Chinese Spring</strain>
    </source>
</reference>
<dbReference type="GeneID" id="123133378"/>
<feature type="region of interest" description="Disordered" evidence="1">
    <location>
        <begin position="1"/>
        <end position="33"/>
    </location>
</feature>
<accession>A0A3B6PH43</accession>
<sequence length="151" mass="16766">MPSSSSSNSMQGRGRGGVLLPPRASSLSERHPTSSERKVFENLKVLFLIDRCMCGWQQINLLLNPCQASSVDDDDNQGIHRHDDTPHMVQLGYNLLYRATAAAVVFGIDYNLLFGPLVHYTDCMPPLSSPPRLPHHRHHPSAFSFDAVVDS</sequence>
<protein>
    <submittedName>
        <fullName evidence="2">Uncharacterized protein</fullName>
    </submittedName>
</protein>
<dbReference type="Gramene" id="TraesCS6B02G058900.1">
    <property type="protein sequence ID" value="TraesCS6B02G058900.1"/>
    <property type="gene ID" value="TraesCS6B02G058900"/>
</dbReference>
<evidence type="ECO:0000313" key="2">
    <source>
        <dbReference type="EnsemblPlants" id="TraesCS6B02G058900.1"/>
    </source>
</evidence>